<evidence type="ECO:0000256" key="1">
    <source>
        <dbReference type="SAM" id="MobiDB-lite"/>
    </source>
</evidence>
<feature type="compositionally biased region" description="Low complexity" evidence="1">
    <location>
        <begin position="1"/>
        <end position="10"/>
    </location>
</feature>
<gene>
    <name evidence="2" type="primary">SULF1</name>
</gene>
<reference evidence="2" key="2">
    <citation type="submission" date="2016-06" db="EMBL/GenBank/DDBJ databases">
        <title>The genome of a short-lived fish provides insights into sex chromosome evolution and the genetic control of aging.</title>
        <authorList>
            <person name="Reichwald K."/>
            <person name="Felder M."/>
            <person name="Petzold A."/>
            <person name="Koch P."/>
            <person name="Groth M."/>
            <person name="Platzer M."/>
        </authorList>
    </citation>
    <scope>NUCLEOTIDE SEQUENCE</scope>
    <source>
        <tissue evidence="2">Brain</tissue>
    </source>
</reference>
<feature type="region of interest" description="Disordered" evidence="1">
    <location>
        <begin position="102"/>
        <end position="182"/>
    </location>
</feature>
<proteinExistence type="predicted"/>
<accession>A0A1A8IIX1</accession>
<protein>
    <submittedName>
        <fullName evidence="2">Sulfatase 1</fullName>
    </submittedName>
</protein>
<dbReference type="EMBL" id="HAED01010732">
    <property type="protein sequence ID" value="SBQ96956.1"/>
    <property type="molecule type" value="Transcribed_RNA"/>
</dbReference>
<organism evidence="2">
    <name type="scientific">Nothobranchius kuhntae</name>
    <name type="common">Beira killifish</name>
    <dbReference type="NCBI Taxonomy" id="321403"/>
    <lineage>
        <taxon>Eukaryota</taxon>
        <taxon>Metazoa</taxon>
        <taxon>Chordata</taxon>
        <taxon>Craniata</taxon>
        <taxon>Vertebrata</taxon>
        <taxon>Euteleostomi</taxon>
        <taxon>Actinopterygii</taxon>
        <taxon>Neopterygii</taxon>
        <taxon>Teleostei</taxon>
        <taxon>Neoteleostei</taxon>
        <taxon>Acanthomorphata</taxon>
        <taxon>Ovalentaria</taxon>
        <taxon>Atherinomorphae</taxon>
        <taxon>Cyprinodontiformes</taxon>
        <taxon>Nothobranchiidae</taxon>
        <taxon>Nothobranchius</taxon>
    </lineage>
</organism>
<sequence>MEEAMSHTGGSSMGSGQRGDPASLSPYSQYGRDDRVKLPNLTDEEVNWQALEDLYSINESLYECRPDYSPCPDNWANFQKDVDQMFALRLILNQLNRTQKLDDSTLPELGSGAGGGSPEEGSGEGLASSSDVWPGLSAETRLATPAPSRPSAPPTLEKKLESVTNDLPESAASGRSVLHGGDEAVFGSDARAWQLEEVEREMFSGNGMTELETQHDSLMRAHASLQAQLEPGHVGAKGPEEDIFQAQGFIPFSPQTLRPKVTATTSTPTMGVTLNTLPQPLPPLSVEYEGSGSLLINQTL</sequence>
<name>A0A1A8IIX1_NOTKU</name>
<evidence type="ECO:0000313" key="2">
    <source>
        <dbReference type="EMBL" id="SBQ96956.1"/>
    </source>
</evidence>
<feature type="region of interest" description="Disordered" evidence="1">
    <location>
        <begin position="1"/>
        <end position="35"/>
    </location>
</feature>
<reference evidence="2" key="1">
    <citation type="submission" date="2016-05" db="EMBL/GenBank/DDBJ databases">
        <authorList>
            <person name="Lavstsen T."/>
            <person name="Jespersen J.S."/>
        </authorList>
    </citation>
    <scope>NUCLEOTIDE SEQUENCE</scope>
    <source>
        <tissue evidence="2">Brain</tissue>
    </source>
</reference>
<dbReference type="AlphaFoldDB" id="A0A1A8IIX1"/>